<evidence type="ECO:0000313" key="3">
    <source>
        <dbReference type="Proteomes" id="UP000002051"/>
    </source>
</evidence>
<proteinExistence type="predicted"/>
<evidence type="ECO:0008006" key="4">
    <source>
        <dbReference type="Google" id="ProtNLM"/>
    </source>
</evidence>
<reference evidence="1 3" key="1">
    <citation type="journal article" date="2011" name="Nature">
        <title>The Medicago genome provides insight into the evolution of rhizobial symbioses.</title>
        <authorList>
            <person name="Young N.D."/>
            <person name="Debelle F."/>
            <person name="Oldroyd G.E."/>
            <person name="Geurts R."/>
            <person name="Cannon S.B."/>
            <person name="Udvardi M.K."/>
            <person name="Benedito V.A."/>
            <person name="Mayer K.F."/>
            <person name="Gouzy J."/>
            <person name="Schoof H."/>
            <person name="Van de Peer Y."/>
            <person name="Proost S."/>
            <person name="Cook D.R."/>
            <person name="Meyers B.C."/>
            <person name="Spannagl M."/>
            <person name="Cheung F."/>
            <person name="De Mita S."/>
            <person name="Krishnakumar V."/>
            <person name="Gundlach H."/>
            <person name="Zhou S."/>
            <person name="Mudge J."/>
            <person name="Bharti A.K."/>
            <person name="Murray J.D."/>
            <person name="Naoumkina M.A."/>
            <person name="Rosen B."/>
            <person name="Silverstein K.A."/>
            <person name="Tang H."/>
            <person name="Rombauts S."/>
            <person name="Zhao P.X."/>
            <person name="Zhou P."/>
            <person name="Barbe V."/>
            <person name="Bardou P."/>
            <person name="Bechner M."/>
            <person name="Bellec A."/>
            <person name="Berger A."/>
            <person name="Berges H."/>
            <person name="Bidwell S."/>
            <person name="Bisseling T."/>
            <person name="Choisne N."/>
            <person name="Couloux A."/>
            <person name="Denny R."/>
            <person name="Deshpande S."/>
            <person name="Dai X."/>
            <person name="Doyle J.J."/>
            <person name="Dudez A.M."/>
            <person name="Farmer A.D."/>
            <person name="Fouteau S."/>
            <person name="Franken C."/>
            <person name="Gibelin C."/>
            <person name="Gish J."/>
            <person name="Goldstein S."/>
            <person name="Gonzalez A.J."/>
            <person name="Green P.J."/>
            <person name="Hallab A."/>
            <person name="Hartog M."/>
            <person name="Hua A."/>
            <person name="Humphray S.J."/>
            <person name="Jeong D.H."/>
            <person name="Jing Y."/>
            <person name="Jocker A."/>
            <person name="Kenton S.M."/>
            <person name="Kim D.J."/>
            <person name="Klee K."/>
            <person name="Lai H."/>
            <person name="Lang C."/>
            <person name="Lin S."/>
            <person name="Macmil S.L."/>
            <person name="Magdelenat G."/>
            <person name="Matthews L."/>
            <person name="McCorrison J."/>
            <person name="Monaghan E.L."/>
            <person name="Mun J.H."/>
            <person name="Najar F.Z."/>
            <person name="Nicholson C."/>
            <person name="Noirot C."/>
            <person name="O'Bleness M."/>
            <person name="Paule C.R."/>
            <person name="Poulain J."/>
            <person name="Prion F."/>
            <person name="Qin B."/>
            <person name="Qu C."/>
            <person name="Retzel E.F."/>
            <person name="Riddle C."/>
            <person name="Sallet E."/>
            <person name="Samain S."/>
            <person name="Samson N."/>
            <person name="Sanders I."/>
            <person name="Saurat O."/>
            <person name="Scarpelli C."/>
            <person name="Schiex T."/>
            <person name="Segurens B."/>
            <person name="Severin A.J."/>
            <person name="Sherrier D.J."/>
            <person name="Shi R."/>
            <person name="Sims S."/>
            <person name="Singer S.R."/>
            <person name="Sinharoy S."/>
            <person name="Sterck L."/>
            <person name="Viollet A."/>
            <person name="Wang B.B."/>
            <person name="Wang K."/>
            <person name="Wang M."/>
            <person name="Wang X."/>
            <person name="Warfsmann J."/>
            <person name="Weissenbach J."/>
            <person name="White D.D."/>
            <person name="White J.D."/>
            <person name="Wiley G.B."/>
            <person name="Wincker P."/>
            <person name="Xing Y."/>
            <person name="Yang L."/>
            <person name="Yao Z."/>
            <person name="Ying F."/>
            <person name="Zhai J."/>
            <person name="Zhou L."/>
            <person name="Zuber A."/>
            <person name="Denarie J."/>
            <person name="Dixon R.A."/>
            <person name="May G.D."/>
            <person name="Schwartz D.C."/>
            <person name="Rogers J."/>
            <person name="Quetier F."/>
            <person name="Town C.D."/>
            <person name="Roe B.A."/>
        </authorList>
    </citation>
    <scope>NUCLEOTIDE SEQUENCE [LARGE SCALE GENOMIC DNA]</scope>
    <source>
        <strain evidence="1">A17</strain>
        <strain evidence="2 3">cv. Jemalong A17</strain>
    </source>
</reference>
<dbReference type="EMBL" id="CM001219">
    <property type="protein sequence ID" value="KEH33590.1"/>
    <property type="molecule type" value="Genomic_DNA"/>
</dbReference>
<reference evidence="2" key="3">
    <citation type="submission" date="2015-04" db="UniProtKB">
        <authorList>
            <consortium name="EnsemblPlants"/>
        </authorList>
    </citation>
    <scope>IDENTIFICATION</scope>
    <source>
        <strain evidence="2">cv. Jemalong A17</strain>
    </source>
</reference>
<evidence type="ECO:0000313" key="1">
    <source>
        <dbReference type="EMBL" id="KEH33590.1"/>
    </source>
</evidence>
<dbReference type="HOGENOM" id="CLU_2324009_0_0_1"/>
<protein>
    <recommendedName>
        <fullName evidence="4">RNase H type-1 domain-containing protein</fullName>
    </recommendedName>
</protein>
<name>G7ZWU9_MEDTR</name>
<keyword evidence="3" id="KW-1185">Reference proteome</keyword>
<evidence type="ECO:0000313" key="2">
    <source>
        <dbReference type="EnsemblPlants" id="KEH33590"/>
    </source>
</evidence>
<dbReference type="EnsemblPlants" id="KEH33590">
    <property type="protein sequence ID" value="KEH33590"/>
    <property type="gene ID" value="MTR_3g448510"/>
</dbReference>
<accession>G7ZWU9</accession>
<organism evidence="1 3">
    <name type="scientific">Medicago truncatula</name>
    <name type="common">Barrel medic</name>
    <name type="synonym">Medicago tribuloides</name>
    <dbReference type="NCBI Taxonomy" id="3880"/>
    <lineage>
        <taxon>Eukaryota</taxon>
        <taxon>Viridiplantae</taxon>
        <taxon>Streptophyta</taxon>
        <taxon>Embryophyta</taxon>
        <taxon>Tracheophyta</taxon>
        <taxon>Spermatophyta</taxon>
        <taxon>Magnoliopsida</taxon>
        <taxon>eudicotyledons</taxon>
        <taxon>Gunneridae</taxon>
        <taxon>Pentapetalae</taxon>
        <taxon>rosids</taxon>
        <taxon>fabids</taxon>
        <taxon>Fabales</taxon>
        <taxon>Fabaceae</taxon>
        <taxon>Papilionoideae</taxon>
        <taxon>50 kb inversion clade</taxon>
        <taxon>NPAAA clade</taxon>
        <taxon>Hologalegina</taxon>
        <taxon>IRL clade</taxon>
        <taxon>Trifolieae</taxon>
        <taxon>Medicago</taxon>
    </lineage>
</organism>
<dbReference type="AlphaFoldDB" id="G7ZWU9"/>
<dbReference type="Proteomes" id="UP000002051">
    <property type="component" value="Chromosome 3"/>
</dbReference>
<dbReference type="PaxDb" id="3880-AES83687"/>
<reference evidence="1 3" key="2">
    <citation type="journal article" date="2014" name="BMC Genomics">
        <title>An improved genome release (version Mt4.0) for the model legume Medicago truncatula.</title>
        <authorList>
            <person name="Tang H."/>
            <person name="Krishnakumar V."/>
            <person name="Bidwell S."/>
            <person name="Rosen B."/>
            <person name="Chan A."/>
            <person name="Zhou S."/>
            <person name="Gentzbittel L."/>
            <person name="Childs K.L."/>
            <person name="Yandell M."/>
            <person name="Gundlach H."/>
            <person name="Mayer K.F."/>
            <person name="Schwartz D.C."/>
            <person name="Town C.D."/>
        </authorList>
    </citation>
    <scope>GENOME REANNOTATION</scope>
    <source>
        <strain evidence="1">A17</strain>
        <strain evidence="2 3">cv. Jemalong A17</strain>
    </source>
</reference>
<sequence>MGHTAHDTVWFSTLPHEVTADFFRKRVGLTNYRLPYALMVFHNTSLVPILMRNRWDKARHRGIQVLSSHTFREGNYCADKLAGMGHTAHDTVWFSTLPHEVTADFFKDKAGWRFSGVPT</sequence>
<gene>
    <name evidence="1" type="ordered locus">MTR_3g448510</name>
</gene>